<dbReference type="PANTHER" id="PTHR42756:SF1">
    <property type="entry name" value="TRANSCRIPTIONAL REPRESSOR OF EMRAB OPERON"/>
    <property type="match status" value="1"/>
</dbReference>
<keyword evidence="1" id="KW-0805">Transcription regulation</keyword>
<dbReference type="EMBL" id="BAAADS010000015">
    <property type="protein sequence ID" value="GAA0603543.1"/>
    <property type="molecule type" value="Genomic_DNA"/>
</dbReference>
<dbReference type="Pfam" id="PF12802">
    <property type="entry name" value="MarR_2"/>
    <property type="match status" value="1"/>
</dbReference>
<feature type="domain" description="HTH marR-type" evidence="4">
    <location>
        <begin position="6"/>
        <end position="138"/>
    </location>
</feature>
<dbReference type="PROSITE" id="PS50995">
    <property type="entry name" value="HTH_MARR_2"/>
    <property type="match status" value="1"/>
</dbReference>
<keyword evidence="2" id="KW-0238">DNA-binding</keyword>
<reference evidence="5 6" key="1">
    <citation type="journal article" date="2019" name="Int. J. Syst. Evol. Microbiol.">
        <title>The Global Catalogue of Microorganisms (GCM) 10K type strain sequencing project: providing services to taxonomists for standard genome sequencing and annotation.</title>
        <authorList>
            <consortium name="The Broad Institute Genomics Platform"/>
            <consortium name="The Broad Institute Genome Sequencing Center for Infectious Disease"/>
            <person name="Wu L."/>
            <person name="Ma J."/>
        </authorList>
    </citation>
    <scope>NUCLEOTIDE SEQUENCE [LARGE SCALE GENOMIC DNA]</scope>
    <source>
        <strain evidence="5 6">JCM 15395</strain>
    </source>
</reference>
<dbReference type="RefSeq" id="WP_343812746.1">
    <property type="nucleotide sequence ID" value="NZ_BAAADS010000015.1"/>
</dbReference>
<dbReference type="CDD" id="cd00090">
    <property type="entry name" value="HTH_ARSR"/>
    <property type="match status" value="1"/>
</dbReference>
<evidence type="ECO:0000259" key="4">
    <source>
        <dbReference type="PROSITE" id="PS50995"/>
    </source>
</evidence>
<dbReference type="Proteomes" id="UP001500866">
    <property type="component" value="Unassembled WGS sequence"/>
</dbReference>
<dbReference type="PANTHER" id="PTHR42756">
    <property type="entry name" value="TRANSCRIPTIONAL REGULATOR, MARR"/>
    <property type="match status" value="1"/>
</dbReference>
<comment type="caution">
    <text evidence="5">The sequence shown here is derived from an EMBL/GenBank/DDBJ whole genome shotgun (WGS) entry which is preliminary data.</text>
</comment>
<dbReference type="PRINTS" id="PR00598">
    <property type="entry name" value="HTHMARR"/>
</dbReference>
<keyword evidence="3" id="KW-0804">Transcription</keyword>
<evidence type="ECO:0000256" key="1">
    <source>
        <dbReference type="ARBA" id="ARBA00023015"/>
    </source>
</evidence>
<dbReference type="SMART" id="SM00347">
    <property type="entry name" value="HTH_MARR"/>
    <property type="match status" value="1"/>
</dbReference>
<organism evidence="5 6">
    <name type="scientific">Virgibacillus siamensis</name>
    <dbReference type="NCBI Taxonomy" id="480071"/>
    <lineage>
        <taxon>Bacteria</taxon>
        <taxon>Bacillati</taxon>
        <taxon>Bacillota</taxon>
        <taxon>Bacilli</taxon>
        <taxon>Bacillales</taxon>
        <taxon>Bacillaceae</taxon>
        <taxon>Virgibacillus</taxon>
    </lineage>
</organism>
<accession>A0ABN1G3P9</accession>
<evidence type="ECO:0000256" key="3">
    <source>
        <dbReference type="ARBA" id="ARBA00023163"/>
    </source>
</evidence>
<gene>
    <name evidence="5" type="ORF">GCM10009001_20710</name>
</gene>
<sequence>MRENLSLKAFVVLMKASKSVEEMVRQDIKGYGVSITEFSILEALYHKGRLTVNQICEAVLIKSGSMTYVIKKLQEKGLLDREACAEDRRVIHVYLTTEGKKLMDDIFPKHQEAIENIFSVIDSDAKQSIISTLKHVGLQDKA</sequence>
<dbReference type="SUPFAM" id="SSF46785">
    <property type="entry name" value="Winged helix' DNA-binding domain"/>
    <property type="match status" value="1"/>
</dbReference>
<proteinExistence type="predicted"/>
<dbReference type="InterPro" id="IPR036388">
    <property type="entry name" value="WH-like_DNA-bd_sf"/>
</dbReference>
<dbReference type="InterPro" id="IPR011991">
    <property type="entry name" value="ArsR-like_HTH"/>
</dbReference>
<evidence type="ECO:0000256" key="2">
    <source>
        <dbReference type="ARBA" id="ARBA00023125"/>
    </source>
</evidence>
<protein>
    <submittedName>
        <fullName evidence="5">MarR family transcriptional regulator</fullName>
    </submittedName>
</protein>
<name>A0ABN1G3P9_9BACI</name>
<dbReference type="Gene3D" id="1.10.10.10">
    <property type="entry name" value="Winged helix-like DNA-binding domain superfamily/Winged helix DNA-binding domain"/>
    <property type="match status" value="1"/>
</dbReference>
<dbReference type="InterPro" id="IPR036390">
    <property type="entry name" value="WH_DNA-bd_sf"/>
</dbReference>
<evidence type="ECO:0000313" key="6">
    <source>
        <dbReference type="Proteomes" id="UP001500866"/>
    </source>
</evidence>
<keyword evidence="6" id="KW-1185">Reference proteome</keyword>
<dbReference type="InterPro" id="IPR000835">
    <property type="entry name" value="HTH_MarR-typ"/>
</dbReference>
<evidence type="ECO:0000313" key="5">
    <source>
        <dbReference type="EMBL" id="GAA0603543.1"/>
    </source>
</evidence>